<evidence type="ECO:0008006" key="4">
    <source>
        <dbReference type="Google" id="ProtNLM"/>
    </source>
</evidence>
<evidence type="ECO:0000256" key="1">
    <source>
        <dbReference type="SAM" id="MobiDB-lite"/>
    </source>
</evidence>
<dbReference type="Proteomes" id="UP000015523">
    <property type="component" value="Unassembled WGS sequence"/>
</dbReference>
<accession>T0J2Y9</accession>
<dbReference type="eggNOG" id="COG5360">
    <property type="taxonomic scope" value="Bacteria"/>
</dbReference>
<dbReference type="Gene3D" id="1.50.10.100">
    <property type="entry name" value="Chondroitin AC/alginate lyase"/>
    <property type="match status" value="1"/>
</dbReference>
<dbReference type="InterPro" id="IPR008929">
    <property type="entry name" value="Chondroitin_lyas"/>
</dbReference>
<gene>
    <name evidence="2" type="ORF">M529_16075</name>
</gene>
<organism evidence="2 3">
    <name type="scientific">Sphingobium ummariense RL-3</name>
    <dbReference type="NCBI Taxonomy" id="1346791"/>
    <lineage>
        <taxon>Bacteria</taxon>
        <taxon>Pseudomonadati</taxon>
        <taxon>Pseudomonadota</taxon>
        <taxon>Alphaproteobacteria</taxon>
        <taxon>Sphingomonadales</taxon>
        <taxon>Sphingomonadaceae</taxon>
        <taxon>Sphingobium</taxon>
    </lineage>
</organism>
<dbReference type="AlphaFoldDB" id="T0J2Y9"/>
<evidence type="ECO:0000313" key="3">
    <source>
        <dbReference type="Proteomes" id="UP000015523"/>
    </source>
</evidence>
<sequence length="367" mass="39803">MNDRRRPTPPSPGDAPDAAADGIEQGKRLIRVADDKGLSLSQKIANRFYLLSWKTPLHSRRLKGKYPLKLLAVPDDDVPGDPRAGQAIRAGYFLFRGLKQPVDTLDFAKLDLIPDFADHLHGFRWLRDLASVASREQGAPIAEGVMRKWLEVHAETPSEPAWRADNAAWRLLFWTTHAPLILSSSDLVYRSLVLNCVARTARHLDRSADKAPVGLPRIVAWGGIVAASLLIPGGAARKVFGEAGLKRAIDAGIHADGGILSRSPLDQMEAIMLLSMVQAVYDVRREPAPAFLQDALSRTVPALLSLAHGDGGLGSWQGAAAVDPARVSAIVAASRVRSRPLRQARDWGYQRIAAGQTVLQIDAAPPP</sequence>
<feature type="non-terminal residue" evidence="2">
    <location>
        <position position="367"/>
    </location>
</feature>
<keyword evidence="3" id="KW-1185">Reference proteome</keyword>
<protein>
    <recommendedName>
        <fullName evidence="4">Heparinase</fullName>
    </recommendedName>
</protein>
<proteinExistence type="predicted"/>
<dbReference type="EMBL" id="AUWY01000109">
    <property type="protein sequence ID" value="EQB31162.1"/>
    <property type="molecule type" value="Genomic_DNA"/>
</dbReference>
<reference evidence="2 3" key="1">
    <citation type="journal article" date="2013" name="Genome Announc.">
        <title>Draft Genome Sequence of Sphingobium ummariense Strain RL-3, a Hexachlorocyclohexane-Degrading Bacterium.</title>
        <authorList>
            <person name="Kohli P."/>
            <person name="Dua A."/>
            <person name="Sangwan N."/>
            <person name="Oldach P."/>
            <person name="Khurana J.P."/>
            <person name="Lal R."/>
        </authorList>
    </citation>
    <scope>NUCLEOTIDE SEQUENCE [LARGE SCALE GENOMIC DNA]</scope>
    <source>
        <strain evidence="2 3">RL-3</strain>
    </source>
</reference>
<comment type="caution">
    <text evidence="2">The sequence shown here is derived from an EMBL/GenBank/DDBJ whole genome shotgun (WGS) entry which is preliminary data.</text>
</comment>
<evidence type="ECO:0000313" key="2">
    <source>
        <dbReference type="EMBL" id="EQB31162.1"/>
    </source>
</evidence>
<feature type="region of interest" description="Disordered" evidence="1">
    <location>
        <begin position="1"/>
        <end position="21"/>
    </location>
</feature>
<dbReference type="STRING" id="1346791.M529_16075"/>
<name>T0J2Y9_9SPHN</name>